<comment type="similarity">
    <text evidence="1">Belongs to the GSP E family.</text>
</comment>
<feature type="compositionally biased region" description="Basic and acidic residues" evidence="2">
    <location>
        <begin position="108"/>
        <end position="119"/>
    </location>
</feature>
<dbReference type="InterPro" id="IPR027417">
    <property type="entry name" value="P-loop_NTPase"/>
</dbReference>
<evidence type="ECO:0000256" key="1">
    <source>
        <dbReference type="ARBA" id="ARBA00006611"/>
    </source>
</evidence>
<dbReference type="InterPro" id="IPR050921">
    <property type="entry name" value="T4SS_GSP_E_ATPase"/>
</dbReference>
<dbReference type="GO" id="GO:0016887">
    <property type="term" value="F:ATP hydrolysis activity"/>
    <property type="evidence" value="ECO:0007669"/>
    <property type="project" value="InterPro"/>
</dbReference>
<keyword evidence="5" id="KW-1185">Reference proteome</keyword>
<dbReference type="EMBL" id="OFSM01000033">
    <property type="protein sequence ID" value="SOY31871.1"/>
    <property type="molecule type" value="Genomic_DNA"/>
</dbReference>
<sequence length="635" mass="68998">MLGEKRSRAAFQGDFPESVRDGGAADAGKPEAGNAPSGYKGERQKGTGQAGPGNAPERGTGAGMPVPVSAGEAYLDSLLNGCLGGEAAGCPGSDSRAMGDGRGTFPAHTDESGKTRTDAGKQAGNVCKPAAGEIRHIPVAKTGSSGEASAERKEVPEREESAETEEDYDTPRRDVRTLRTHGLFFEADAEGRDFSSVLKEVQAYLSREYSSLVTAEGSEDARAQIQRFAGKYIQDHRISVPGMDTETLIAAIYSEMAEFGFLTKYIYGEGIEEIDINAWDDVEVQFAGGVTEKLAEHFDSPEHAINVVRRMLHVSGMVLDDASPSVLGHLSKNIRIAVLKTPIVDEDVGVAASIRIVNPQSMKKQDFIKGGTATGQMLDFLAQCIRYGISVCVAGATSSGKTTLLGWLLTTIPDGKRIYSIENGSRELALVRRKEGKVVNSVIHTLTRDSENERQRVDQIALLDMALRFNPDIIVVGEMRGPEANAAQEAARTGVAVVTTIHSMSCDATYRRMVSLCKRAVDMGDDTLMGFVTEAYPIVAFCKQLENKDRRLMEIMECEILPDGTRKFRPLFQYQITENRVENGKFIIKGSHKQVNPISEGLARRLMENGMPQEMLLRLLAAPDKNRERKEGSAL</sequence>
<evidence type="ECO:0000259" key="3">
    <source>
        <dbReference type="Pfam" id="PF00437"/>
    </source>
</evidence>
<feature type="domain" description="Bacterial type II secretion system protein E" evidence="3">
    <location>
        <begin position="333"/>
        <end position="521"/>
    </location>
</feature>
<reference evidence="4 5" key="1">
    <citation type="submission" date="2018-01" db="EMBL/GenBank/DDBJ databases">
        <authorList>
            <person name="Gaut B.S."/>
            <person name="Morton B.R."/>
            <person name="Clegg M.T."/>
            <person name="Duvall M.R."/>
        </authorList>
    </citation>
    <scope>NUCLEOTIDE SEQUENCE [LARGE SCALE GENOMIC DNA]</scope>
    <source>
        <strain evidence="4">GP69</strain>
    </source>
</reference>
<proteinExistence type="inferred from homology"/>
<dbReference type="RefSeq" id="WP_242982585.1">
    <property type="nucleotide sequence ID" value="NZ_JANJZD010000035.1"/>
</dbReference>
<feature type="region of interest" description="Disordered" evidence="2">
    <location>
        <begin position="93"/>
        <end position="172"/>
    </location>
</feature>
<dbReference type="SUPFAM" id="SSF52540">
    <property type="entry name" value="P-loop containing nucleoside triphosphate hydrolases"/>
    <property type="match status" value="1"/>
</dbReference>
<feature type="region of interest" description="Disordered" evidence="2">
    <location>
        <begin position="1"/>
        <end position="68"/>
    </location>
</feature>
<feature type="compositionally biased region" description="Basic and acidic residues" evidence="2">
    <location>
        <begin position="149"/>
        <end position="161"/>
    </location>
</feature>
<gene>
    <name evidence="4" type="ORF">AMURIS_04620</name>
</gene>
<dbReference type="Gene3D" id="3.30.450.380">
    <property type="match status" value="1"/>
</dbReference>
<dbReference type="InterPro" id="IPR001482">
    <property type="entry name" value="T2SS/T4SS_dom"/>
</dbReference>
<accession>A0A2K4ZN24</accession>
<dbReference type="PANTHER" id="PTHR30486">
    <property type="entry name" value="TWITCHING MOTILITY PROTEIN PILT"/>
    <property type="match status" value="1"/>
</dbReference>
<protein>
    <submittedName>
        <fullName evidence="4">Conjugal transfer protein/MT3759</fullName>
    </submittedName>
</protein>
<evidence type="ECO:0000313" key="5">
    <source>
        <dbReference type="Proteomes" id="UP000236311"/>
    </source>
</evidence>
<dbReference type="Gene3D" id="3.40.50.300">
    <property type="entry name" value="P-loop containing nucleotide triphosphate hydrolases"/>
    <property type="match status" value="1"/>
</dbReference>
<dbReference type="Pfam" id="PF00437">
    <property type="entry name" value="T2SSE"/>
    <property type="match status" value="1"/>
</dbReference>
<dbReference type="AlphaFoldDB" id="A0A2K4ZN24"/>
<name>A0A2K4ZN24_9FIRM</name>
<dbReference type="Proteomes" id="UP000236311">
    <property type="component" value="Unassembled WGS sequence"/>
</dbReference>
<evidence type="ECO:0000313" key="4">
    <source>
        <dbReference type="EMBL" id="SOY31871.1"/>
    </source>
</evidence>
<organism evidence="4 5">
    <name type="scientific">Acetatifactor muris</name>
    <dbReference type="NCBI Taxonomy" id="879566"/>
    <lineage>
        <taxon>Bacteria</taxon>
        <taxon>Bacillati</taxon>
        <taxon>Bacillota</taxon>
        <taxon>Clostridia</taxon>
        <taxon>Lachnospirales</taxon>
        <taxon>Lachnospiraceae</taxon>
        <taxon>Acetatifactor</taxon>
    </lineage>
</organism>
<evidence type="ECO:0000256" key="2">
    <source>
        <dbReference type="SAM" id="MobiDB-lite"/>
    </source>
</evidence>
<dbReference type="PANTHER" id="PTHR30486:SF6">
    <property type="entry name" value="TYPE IV PILUS RETRACTATION ATPASE PILT"/>
    <property type="match status" value="1"/>
</dbReference>